<comment type="subcellular location">
    <subcellularLocation>
        <location evidence="3">Endoplasmic reticulum lumen</location>
    </subcellularLocation>
</comment>
<evidence type="ECO:0000313" key="15">
    <source>
        <dbReference type="EMBL" id="EDO36263.1"/>
    </source>
</evidence>
<dbReference type="AlphaFoldDB" id="A7SJ26"/>
<evidence type="ECO:0000256" key="2">
    <source>
        <dbReference type="ARBA" id="ARBA00002035"/>
    </source>
</evidence>
<keyword evidence="12" id="KW-0325">Glycoprotein</keyword>
<evidence type="ECO:0000259" key="14">
    <source>
        <dbReference type="PROSITE" id="PS51471"/>
    </source>
</evidence>
<dbReference type="GO" id="GO:0005788">
    <property type="term" value="C:endoplasmic reticulum lumen"/>
    <property type="evidence" value="ECO:0007669"/>
    <property type="project" value="UniProtKB-SubCell"/>
</dbReference>
<keyword evidence="9" id="KW-0223">Dioxygenase</keyword>
<dbReference type="GO" id="GO:0005506">
    <property type="term" value="F:iron ion binding"/>
    <property type="evidence" value="ECO:0007669"/>
    <property type="project" value="InterPro"/>
</dbReference>
<name>A7SJ26_NEMVE</name>
<dbReference type="Gene3D" id="2.60.120.620">
    <property type="entry name" value="q2cbj1_9rhob like domain"/>
    <property type="match status" value="1"/>
</dbReference>
<evidence type="ECO:0000256" key="7">
    <source>
        <dbReference type="ARBA" id="ARBA00022824"/>
    </source>
</evidence>
<keyword evidence="10" id="KW-0560">Oxidoreductase</keyword>
<keyword evidence="7" id="KW-0256">Endoplasmic reticulum</keyword>
<protein>
    <recommendedName>
        <fullName evidence="5">procollagen-proline 4-dioxygenase</fullName>
        <ecNumber evidence="5">1.14.11.2</ecNumber>
    </recommendedName>
</protein>
<evidence type="ECO:0000313" key="16">
    <source>
        <dbReference type="Proteomes" id="UP000001593"/>
    </source>
</evidence>
<dbReference type="InterPro" id="IPR044862">
    <property type="entry name" value="Pro_4_hyd_alph_FE2OG_OXY"/>
</dbReference>
<proteinExistence type="inferred from homology"/>
<dbReference type="PANTHER" id="PTHR10869">
    <property type="entry name" value="PROLYL 4-HYDROXYLASE ALPHA SUBUNIT"/>
    <property type="match status" value="1"/>
</dbReference>
<dbReference type="Pfam" id="PF23558">
    <property type="entry name" value="TPR_P4H"/>
    <property type="match status" value="1"/>
</dbReference>
<evidence type="ECO:0000256" key="3">
    <source>
        <dbReference type="ARBA" id="ARBA00004319"/>
    </source>
</evidence>
<comment type="cofactor">
    <cofactor evidence="1">
        <name>L-ascorbate</name>
        <dbReference type="ChEBI" id="CHEBI:38290"/>
    </cofactor>
</comment>
<dbReference type="InParanoid" id="A7SJ26"/>
<keyword evidence="13" id="KW-0175">Coiled coil</keyword>
<gene>
    <name evidence="15" type="ORF">NEMVEDRAFT_v1g120212</name>
</gene>
<dbReference type="SMART" id="SM00702">
    <property type="entry name" value="P4Hc"/>
    <property type="match status" value="1"/>
</dbReference>
<dbReference type="STRING" id="45351.A7SJ26"/>
<evidence type="ECO:0000256" key="10">
    <source>
        <dbReference type="ARBA" id="ARBA00023002"/>
    </source>
</evidence>
<dbReference type="InterPro" id="IPR059068">
    <property type="entry name" value="TPR_P4H"/>
</dbReference>
<dbReference type="PANTHER" id="PTHR10869:SF244">
    <property type="entry name" value="PROLYL 4-HYDROXYLASE SUBUNIT ALPHA-2"/>
    <property type="match status" value="1"/>
</dbReference>
<dbReference type="FunFam" id="1.25.40.10:FF:001043">
    <property type="entry name" value="Predicted protein"/>
    <property type="match status" value="1"/>
</dbReference>
<dbReference type="SUPFAM" id="SSF48452">
    <property type="entry name" value="TPR-like"/>
    <property type="match status" value="1"/>
</dbReference>
<feature type="domain" description="Fe2OG dioxygenase" evidence="14">
    <location>
        <begin position="402"/>
        <end position="510"/>
    </location>
</feature>
<keyword evidence="8" id="KW-0847">Vitamin C</keyword>
<evidence type="ECO:0000256" key="11">
    <source>
        <dbReference type="ARBA" id="ARBA00023004"/>
    </source>
</evidence>
<evidence type="ECO:0000256" key="5">
    <source>
        <dbReference type="ARBA" id="ARBA00012269"/>
    </source>
</evidence>
<dbReference type="InterPro" id="IPR005123">
    <property type="entry name" value="Oxoglu/Fe-dep_dioxygenase_dom"/>
</dbReference>
<accession>A7SJ26</accession>
<dbReference type="eggNOG" id="KOG1591">
    <property type="taxonomic scope" value="Eukaryota"/>
</dbReference>
<comment type="function">
    <text evidence="2">Catalyzes the post-translational formation of 4-hydroxyproline in -Xaa-Pro-Gly- sequences in collagens and other proteins.</text>
</comment>
<dbReference type="Pfam" id="PF08336">
    <property type="entry name" value="P4Ha_N"/>
    <property type="match status" value="1"/>
</dbReference>
<keyword evidence="6" id="KW-0479">Metal-binding</keyword>
<dbReference type="GO" id="GO:0005783">
    <property type="term" value="C:endoplasmic reticulum"/>
    <property type="evidence" value="ECO:0000318"/>
    <property type="project" value="GO_Central"/>
</dbReference>
<feature type="coiled-coil region" evidence="13">
    <location>
        <begin position="35"/>
        <end position="62"/>
    </location>
</feature>
<sequence>MLLSTITAEIFTSMDQLQRLSTVEKNLHETLDLYIMQERKRLEDLKGIYAAKKEELKKRERDDEVYHPLDVFRVINRVSSEWSTVEKLVRFNPHKSEFIQEIRNYHASFPSDADFDGTRAAMLRLQKVYNISSQSISSGVIPGQRNAHARLSGIDSYQIGRKAYEDGNIIQAKAWMENTLRMMGTSESLQNLTGHVVVSRNDVLNHLAFLEYKIGDLARSLRFYREMLVNDPNDTELQSNIRKLKHLIAKQPHLNVTSPPNTANRIEDDGDDELSREEMAEYTRLCRPNSQTRLPSSNKQLTCSYLNKHPGLKLKPVAMEIVSVNPQITLFHNVLSEMEIEQMLELARPRLRRARVNNLETGEIEDVDYRISQIAWLSDSDGDIVRRINRRVGFITGLNTNTGECLQVNNYGVGGHYEPHFDHSLDMENSPIASLGQGNRIATFMFYLSEVEAGGSTVFIKTGVKTNPFKGGAVFWYNLKKSGEGDWDSLHAGCPVLIGNKWVANKWLHEHGNEFTRQCGLTEDED</sequence>
<dbReference type="InterPro" id="IPR011990">
    <property type="entry name" value="TPR-like_helical_dom_sf"/>
</dbReference>
<dbReference type="InterPro" id="IPR045054">
    <property type="entry name" value="P4HA-like"/>
</dbReference>
<reference evidence="15 16" key="1">
    <citation type="journal article" date="2007" name="Science">
        <title>Sea anemone genome reveals ancestral eumetazoan gene repertoire and genomic organization.</title>
        <authorList>
            <person name="Putnam N.H."/>
            <person name="Srivastava M."/>
            <person name="Hellsten U."/>
            <person name="Dirks B."/>
            <person name="Chapman J."/>
            <person name="Salamov A."/>
            <person name="Terry A."/>
            <person name="Shapiro H."/>
            <person name="Lindquist E."/>
            <person name="Kapitonov V.V."/>
            <person name="Jurka J."/>
            <person name="Genikhovich G."/>
            <person name="Grigoriev I.V."/>
            <person name="Lucas S.M."/>
            <person name="Steele R.E."/>
            <person name="Finnerty J.R."/>
            <person name="Technau U."/>
            <person name="Martindale M.Q."/>
            <person name="Rokhsar D.S."/>
        </authorList>
    </citation>
    <scope>NUCLEOTIDE SEQUENCE [LARGE SCALE GENOMIC DNA]</scope>
    <source>
        <strain evidence="16">CH2 X CH6</strain>
    </source>
</reference>
<dbReference type="FunFam" id="2.60.120.620:FF:000001">
    <property type="entry name" value="Prolyl 4-hydroxylase subunit alpha 2"/>
    <property type="match status" value="1"/>
</dbReference>
<dbReference type="PhylomeDB" id="A7SJ26"/>
<evidence type="ECO:0000256" key="8">
    <source>
        <dbReference type="ARBA" id="ARBA00022896"/>
    </source>
</evidence>
<dbReference type="Pfam" id="PF13640">
    <property type="entry name" value="2OG-FeII_Oxy_3"/>
    <property type="match status" value="1"/>
</dbReference>
<evidence type="ECO:0000256" key="9">
    <source>
        <dbReference type="ARBA" id="ARBA00022964"/>
    </source>
</evidence>
<dbReference type="InterPro" id="IPR006620">
    <property type="entry name" value="Pro_4_hyd_alph"/>
</dbReference>
<dbReference type="PROSITE" id="PS51471">
    <property type="entry name" value="FE2OG_OXY"/>
    <property type="match status" value="1"/>
</dbReference>
<dbReference type="Gene3D" id="6.10.140.1460">
    <property type="match status" value="1"/>
</dbReference>
<dbReference type="EC" id="1.14.11.2" evidence="5"/>
<evidence type="ECO:0000256" key="1">
    <source>
        <dbReference type="ARBA" id="ARBA00001961"/>
    </source>
</evidence>
<keyword evidence="11" id="KW-0408">Iron</keyword>
<keyword evidence="16" id="KW-1185">Reference proteome</keyword>
<comment type="similarity">
    <text evidence="4">Belongs to the P4HA family.</text>
</comment>
<organism evidence="15 16">
    <name type="scientific">Nematostella vectensis</name>
    <name type="common">Starlet sea anemone</name>
    <dbReference type="NCBI Taxonomy" id="45351"/>
    <lineage>
        <taxon>Eukaryota</taxon>
        <taxon>Metazoa</taxon>
        <taxon>Cnidaria</taxon>
        <taxon>Anthozoa</taxon>
        <taxon>Hexacorallia</taxon>
        <taxon>Actiniaria</taxon>
        <taxon>Edwardsiidae</taxon>
        <taxon>Nematostella</taxon>
    </lineage>
</organism>
<dbReference type="HOGENOM" id="CLU_024155_1_0_1"/>
<evidence type="ECO:0000256" key="12">
    <source>
        <dbReference type="ARBA" id="ARBA00023180"/>
    </source>
</evidence>
<dbReference type="GO" id="GO:0031418">
    <property type="term" value="F:L-ascorbic acid binding"/>
    <property type="evidence" value="ECO:0007669"/>
    <property type="project" value="UniProtKB-KW"/>
</dbReference>
<dbReference type="Gene3D" id="1.25.40.10">
    <property type="entry name" value="Tetratricopeptide repeat domain"/>
    <property type="match status" value="1"/>
</dbReference>
<dbReference type="EMBL" id="DS469674">
    <property type="protein sequence ID" value="EDO36263.1"/>
    <property type="molecule type" value="Genomic_DNA"/>
</dbReference>
<evidence type="ECO:0000256" key="13">
    <source>
        <dbReference type="SAM" id="Coils"/>
    </source>
</evidence>
<evidence type="ECO:0000256" key="6">
    <source>
        <dbReference type="ARBA" id="ARBA00022723"/>
    </source>
</evidence>
<dbReference type="Proteomes" id="UP000001593">
    <property type="component" value="Unassembled WGS sequence"/>
</dbReference>
<dbReference type="OMA" id="IATVMYY"/>
<evidence type="ECO:0000256" key="4">
    <source>
        <dbReference type="ARBA" id="ARBA00006511"/>
    </source>
</evidence>
<dbReference type="GO" id="GO:0004656">
    <property type="term" value="F:procollagen-proline 4-dioxygenase activity"/>
    <property type="evidence" value="ECO:0000318"/>
    <property type="project" value="GO_Central"/>
</dbReference>
<dbReference type="InterPro" id="IPR013547">
    <property type="entry name" value="P4H_N"/>
</dbReference>